<evidence type="ECO:0000256" key="2">
    <source>
        <dbReference type="ARBA" id="ARBA00023015"/>
    </source>
</evidence>
<feature type="domain" description="RNA polymerase sigma factor 70 region 4 type 2" evidence="8">
    <location>
        <begin position="114"/>
        <end position="165"/>
    </location>
</feature>
<dbReference type="GO" id="GO:0016987">
    <property type="term" value="F:sigma factor activity"/>
    <property type="evidence" value="ECO:0007669"/>
    <property type="project" value="UniProtKB-KW"/>
</dbReference>
<feature type="domain" description="RNA polymerase sigma-70 region 2" evidence="7">
    <location>
        <begin position="11"/>
        <end position="77"/>
    </location>
</feature>
<dbReference type="Proteomes" id="UP000002318">
    <property type="component" value="Chromosome"/>
</dbReference>
<evidence type="ECO:0000256" key="6">
    <source>
        <dbReference type="RuleBase" id="RU000716"/>
    </source>
</evidence>
<dbReference type="SUPFAM" id="SSF88659">
    <property type="entry name" value="Sigma3 and sigma4 domains of RNA polymerase sigma factors"/>
    <property type="match status" value="1"/>
</dbReference>
<dbReference type="eggNOG" id="COG1595">
    <property type="taxonomic scope" value="Bacteria"/>
</dbReference>
<dbReference type="SUPFAM" id="SSF88946">
    <property type="entry name" value="Sigma2 domain of RNA polymerase sigma factors"/>
    <property type="match status" value="1"/>
</dbReference>
<dbReference type="InterPro" id="IPR000838">
    <property type="entry name" value="RNA_pol_sigma70_ECF_CS"/>
</dbReference>
<dbReference type="KEGG" id="ssm:Spirs_4099"/>
<sequence length="257" mass="29702">MEAYDDDFAELLRSHIRYIYTVAFRFCADAHDAEDLAQQALLSAWEKRSQLAEPAKISAWLRRICLNLYLDAQRKARHIIQIEDGFEDMLTDIDPLPEQELLVDESVRELQDGCFTAMASRLTLAQRSSFILVDMFGLSIEEAAEILKLSQSSIKSLLFRARKNLNAFFGHHCQWVLPENSCSCKAWYEFSRRREDLREEVRKHGGPPDFADPEYAAKSDPSTMRKVLSLFRNLPERRPDASWYSKTAYLVGSLLKK</sequence>
<dbReference type="NCBIfam" id="TIGR02937">
    <property type="entry name" value="sigma70-ECF"/>
    <property type="match status" value="1"/>
</dbReference>
<evidence type="ECO:0000256" key="3">
    <source>
        <dbReference type="ARBA" id="ARBA00023082"/>
    </source>
</evidence>
<dbReference type="STRING" id="573413.Spirs_4099"/>
<evidence type="ECO:0000313" key="9">
    <source>
        <dbReference type="EMBL" id="ADK83180.1"/>
    </source>
</evidence>
<evidence type="ECO:0000259" key="7">
    <source>
        <dbReference type="Pfam" id="PF04542"/>
    </source>
</evidence>
<dbReference type="AlphaFoldDB" id="E1R9L1"/>
<dbReference type="GO" id="GO:0003677">
    <property type="term" value="F:DNA binding"/>
    <property type="evidence" value="ECO:0007669"/>
    <property type="project" value="UniProtKB-KW"/>
</dbReference>
<dbReference type="Gene3D" id="1.10.10.10">
    <property type="entry name" value="Winged helix-like DNA-binding domain superfamily/Winged helix DNA-binding domain"/>
    <property type="match status" value="1"/>
</dbReference>
<accession>E1R9L1</accession>
<keyword evidence="4 6" id="KW-0238">DNA-binding</keyword>
<dbReference type="RefSeq" id="WP_013256636.1">
    <property type="nucleotide sequence ID" value="NC_014364.1"/>
</dbReference>
<dbReference type="HOGENOM" id="CLU_047691_1_4_12"/>
<dbReference type="PROSITE" id="PS01063">
    <property type="entry name" value="SIGMA70_ECF"/>
    <property type="match status" value="1"/>
</dbReference>
<evidence type="ECO:0000256" key="1">
    <source>
        <dbReference type="ARBA" id="ARBA00010641"/>
    </source>
</evidence>
<proteinExistence type="inferred from homology"/>
<protein>
    <recommendedName>
        <fullName evidence="6">RNA polymerase sigma factor</fullName>
    </recommendedName>
</protein>
<dbReference type="Gene3D" id="1.10.1740.10">
    <property type="match status" value="1"/>
</dbReference>
<dbReference type="InterPro" id="IPR013325">
    <property type="entry name" value="RNA_pol_sigma_r2"/>
</dbReference>
<evidence type="ECO:0000256" key="5">
    <source>
        <dbReference type="ARBA" id="ARBA00023163"/>
    </source>
</evidence>
<keyword evidence="5 6" id="KW-0804">Transcription</keyword>
<dbReference type="InterPro" id="IPR014284">
    <property type="entry name" value="RNA_pol_sigma-70_dom"/>
</dbReference>
<keyword evidence="3 6" id="KW-0731">Sigma factor</keyword>
<gene>
    <name evidence="9" type="ordered locus">Spirs_4099</name>
</gene>
<keyword evidence="10" id="KW-1185">Reference proteome</keyword>
<dbReference type="Pfam" id="PF04542">
    <property type="entry name" value="Sigma70_r2"/>
    <property type="match status" value="1"/>
</dbReference>
<dbReference type="InterPro" id="IPR036388">
    <property type="entry name" value="WH-like_DNA-bd_sf"/>
</dbReference>
<evidence type="ECO:0000259" key="8">
    <source>
        <dbReference type="Pfam" id="PF08281"/>
    </source>
</evidence>
<comment type="similarity">
    <text evidence="1 6">Belongs to the sigma-70 factor family. ECF subfamily.</text>
</comment>
<name>E1R9L1_SEDSS</name>
<evidence type="ECO:0000256" key="4">
    <source>
        <dbReference type="ARBA" id="ARBA00023125"/>
    </source>
</evidence>
<dbReference type="OrthoDB" id="9780326at2"/>
<dbReference type="Pfam" id="PF08281">
    <property type="entry name" value="Sigma70_r4_2"/>
    <property type="match status" value="1"/>
</dbReference>
<dbReference type="PANTHER" id="PTHR43133">
    <property type="entry name" value="RNA POLYMERASE ECF-TYPE SIGMA FACTO"/>
    <property type="match status" value="1"/>
</dbReference>
<reference evidence="9 10" key="1">
    <citation type="journal article" date="2010" name="Stand. Genomic Sci.">
        <title>Complete genome sequence of Spirochaeta smaragdinae type strain (SEBR 4228).</title>
        <authorList>
            <person name="Mavromatis K."/>
            <person name="Yasawong M."/>
            <person name="Chertkov O."/>
            <person name="Lapidus A."/>
            <person name="Lucas S."/>
            <person name="Nolan M."/>
            <person name="Del Rio T.G."/>
            <person name="Tice H."/>
            <person name="Cheng J.F."/>
            <person name="Pitluck S."/>
            <person name="Liolios K."/>
            <person name="Ivanova N."/>
            <person name="Tapia R."/>
            <person name="Han C."/>
            <person name="Bruce D."/>
            <person name="Goodwin L."/>
            <person name="Pati A."/>
            <person name="Chen A."/>
            <person name="Palaniappan K."/>
            <person name="Land M."/>
            <person name="Hauser L."/>
            <person name="Chang Y.J."/>
            <person name="Jeffries C.D."/>
            <person name="Detter J.C."/>
            <person name="Rohde M."/>
            <person name="Brambilla E."/>
            <person name="Spring S."/>
            <person name="Goker M."/>
            <person name="Sikorski J."/>
            <person name="Woyke T."/>
            <person name="Bristow J."/>
            <person name="Eisen J.A."/>
            <person name="Markowitz V."/>
            <person name="Hugenholtz P."/>
            <person name="Klenk H.P."/>
            <person name="Kyrpides N.C."/>
        </authorList>
    </citation>
    <scope>NUCLEOTIDE SEQUENCE [LARGE SCALE GENOMIC DNA]</scope>
    <source>
        <strain evidence="10">DSM 11293 / JCM 15392 / SEBR 4228</strain>
    </source>
</reference>
<evidence type="ECO:0000313" key="10">
    <source>
        <dbReference type="Proteomes" id="UP000002318"/>
    </source>
</evidence>
<dbReference type="EMBL" id="CP002116">
    <property type="protein sequence ID" value="ADK83180.1"/>
    <property type="molecule type" value="Genomic_DNA"/>
</dbReference>
<organism evidence="9 10">
    <name type="scientific">Sediminispirochaeta smaragdinae (strain DSM 11293 / JCM 15392 / SEBR 4228)</name>
    <name type="common">Spirochaeta smaragdinae</name>
    <dbReference type="NCBI Taxonomy" id="573413"/>
    <lineage>
        <taxon>Bacteria</taxon>
        <taxon>Pseudomonadati</taxon>
        <taxon>Spirochaetota</taxon>
        <taxon>Spirochaetia</taxon>
        <taxon>Spirochaetales</taxon>
        <taxon>Spirochaetaceae</taxon>
        <taxon>Sediminispirochaeta</taxon>
    </lineage>
</organism>
<dbReference type="InterPro" id="IPR039425">
    <property type="entry name" value="RNA_pol_sigma-70-like"/>
</dbReference>
<dbReference type="GO" id="GO:0006352">
    <property type="term" value="P:DNA-templated transcription initiation"/>
    <property type="evidence" value="ECO:0007669"/>
    <property type="project" value="InterPro"/>
</dbReference>
<keyword evidence="2 6" id="KW-0805">Transcription regulation</keyword>
<dbReference type="InterPro" id="IPR007627">
    <property type="entry name" value="RNA_pol_sigma70_r2"/>
</dbReference>
<dbReference type="InterPro" id="IPR013249">
    <property type="entry name" value="RNA_pol_sigma70_r4_t2"/>
</dbReference>
<dbReference type="InterPro" id="IPR013324">
    <property type="entry name" value="RNA_pol_sigma_r3/r4-like"/>
</dbReference>
<dbReference type="PANTHER" id="PTHR43133:SF8">
    <property type="entry name" value="RNA POLYMERASE SIGMA FACTOR HI_1459-RELATED"/>
    <property type="match status" value="1"/>
</dbReference>